<evidence type="ECO:0000313" key="2">
    <source>
        <dbReference type="Proteomes" id="UP000887540"/>
    </source>
</evidence>
<evidence type="ECO:0000313" key="3">
    <source>
        <dbReference type="WBParaSite" id="ACRNAN_scaffold6500.g15688.t1"/>
    </source>
</evidence>
<dbReference type="AlphaFoldDB" id="A0A914EAR3"/>
<keyword evidence="2" id="KW-1185">Reference proteome</keyword>
<organism evidence="2 3">
    <name type="scientific">Acrobeloides nanus</name>
    <dbReference type="NCBI Taxonomy" id="290746"/>
    <lineage>
        <taxon>Eukaryota</taxon>
        <taxon>Metazoa</taxon>
        <taxon>Ecdysozoa</taxon>
        <taxon>Nematoda</taxon>
        <taxon>Chromadorea</taxon>
        <taxon>Rhabditida</taxon>
        <taxon>Tylenchina</taxon>
        <taxon>Cephalobomorpha</taxon>
        <taxon>Cephaloboidea</taxon>
        <taxon>Cephalobidae</taxon>
        <taxon>Acrobeloides</taxon>
    </lineage>
</organism>
<protein>
    <submittedName>
        <fullName evidence="3">Uncharacterized protein</fullName>
    </submittedName>
</protein>
<accession>A0A914EAR3</accession>
<sequence>CRDNIAHYPQDVTSVPIGNRRKKRGMPKKTGPALQHD</sequence>
<name>A0A914EAR3_9BILA</name>
<dbReference type="Proteomes" id="UP000887540">
    <property type="component" value="Unplaced"/>
</dbReference>
<proteinExistence type="predicted"/>
<reference evidence="3" key="1">
    <citation type="submission" date="2022-11" db="UniProtKB">
        <authorList>
            <consortium name="WormBaseParasite"/>
        </authorList>
    </citation>
    <scope>IDENTIFICATION</scope>
</reference>
<evidence type="ECO:0000256" key="1">
    <source>
        <dbReference type="SAM" id="MobiDB-lite"/>
    </source>
</evidence>
<dbReference type="WBParaSite" id="ACRNAN_scaffold6500.g15688.t1">
    <property type="protein sequence ID" value="ACRNAN_scaffold6500.g15688.t1"/>
    <property type="gene ID" value="ACRNAN_scaffold6500.g15688"/>
</dbReference>
<feature type="region of interest" description="Disordered" evidence="1">
    <location>
        <begin position="1"/>
        <end position="37"/>
    </location>
</feature>